<dbReference type="RefSeq" id="WP_109353851.1">
    <property type="nucleotide sequence ID" value="NZ_QFRI01000005.1"/>
</dbReference>
<reference evidence="3" key="3">
    <citation type="submission" date="2018-05" db="EMBL/GenBank/DDBJ databases">
        <authorList>
            <person name="Lu D."/>
        </authorList>
    </citation>
    <scope>NUCLEOTIDE SEQUENCE [LARGE SCALE GENOMIC DNA]</scope>
    <source>
        <strain evidence="3">ZY111</strain>
    </source>
</reference>
<dbReference type="SMART" id="SM00871">
    <property type="entry name" value="AraC_E_bind"/>
    <property type="match status" value="1"/>
</dbReference>
<keyword evidence="3" id="KW-1185">Reference proteome</keyword>
<gene>
    <name evidence="2" type="ORF">DIS18_14740</name>
</gene>
<dbReference type="AlphaFoldDB" id="A0A2U2X173"/>
<name>A0A2U2X173_9FLAO</name>
<comment type="caution">
    <text evidence="2">The sequence shown here is derived from an EMBL/GenBank/DDBJ whole genome shotgun (WGS) entry which is preliminary data.</text>
</comment>
<evidence type="ECO:0000313" key="2">
    <source>
        <dbReference type="EMBL" id="PWH81533.1"/>
    </source>
</evidence>
<reference evidence="3" key="2">
    <citation type="submission" date="2018-05" db="EMBL/GenBank/DDBJ databases">
        <title>Algibacter marinivivus sp. nov., isolated from sample around a algae.</title>
        <authorList>
            <person name="Lu D."/>
        </authorList>
    </citation>
    <scope>NUCLEOTIDE SEQUENCE [LARGE SCALE GENOMIC DNA]</scope>
    <source>
        <strain evidence="3">ZY111</strain>
    </source>
</reference>
<accession>A0A2U2X173</accession>
<dbReference type="Pfam" id="PF14526">
    <property type="entry name" value="Cass2"/>
    <property type="match status" value="1"/>
</dbReference>
<protein>
    <submittedName>
        <fullName evidence="2">GyrI-like domain-containing protein</fullName>
    </submittedName>
</protein>
<evidence type="ECO:0000259" key="1">
    <source>
        <dbReference type="SMART" id="SM00871"/>
    </source>
</evidence>
<sequence>MTEKPILKEITAKKLVGKSISMSLINNKTFDLFSDFMPKRNDISKKITDDVFEVLIYGKHYFKSFNPNNEFIKWACLEVSDFENAPDNMKKLSVESGLYAVFTYKGLAKNIGTLMTYIYSDWLPKSEYELDDRPHFNVLGAKYKNNNPDSEETVWIPIKPRVKN</sequence>
<dbReference type="InterPro" id="IPR010499">
    <property type="entry name" value="AraC_E-bd"/>
</dbReference>
<reference evidence="2 3" key="1">
    <citation type="submission" date="2018-05" db="EMBL/GenBank/DDBJ databases">
        <title>Algibacter marinivivus sp. nov., isolated from sample around a algae.</title>
        <authorList>
            <person name="Zhong X."/>
        </authorList>
    </citation>
    <scope>NUCLEOTIDE SEQUENCE [LARGE SCALE GENOMIC DNA]</scope>
    <source>
        <strain evidence="2 3">ZY111</strain>
    </source>
</reference>
<dbReference type="SUPFAM" id="SSF55136">
    <property type="entry name" value="Probable bacterial effector-binding domain"/>
    <property type="match status" value="1"/>
</dbReference>
<dbReference type="Gene3D" id="3.20.80.10">
    <property type="entry name" value="Regulatory factor, effector binding domain"/>
    <property type="match status" value="1"/>
</dbReference>
<organism evidence="2 3">
    <name type="scientific">Algibacter marinivivus</name>
    <dbReference type="NCBI Taxonomy" id="2100723"/>
    <lineage>
        <taxon>Bacteria</taxon>
        <taxon>Pseudomonadati</taxon>
        <taxon>Bacteroidota</taxon>
        <taxon>Flavobacteriia</taxon>
        <taxon>Flavobacteriales</taxon>
        <taxon>Flavobacteriaceae</taxon>
        <taxon>Algibacter</taxon>
    </lineage>
</organism>
<dbReference type="EMBL" id="QFRI01000005">
    <property type="protein sequence ID" value="PWH81533.1"/>
    <property type="molecule type" value="Genomic_DNA"/>
</dbReference>
<feature type="domain" description="AraC effector-binding" evidence="1">
    <location>
        <begin position="3"/>
        <end position="159"/>
    </location>
</feature>
<dbReference type="InterPro" id="IPR029441">
    <property type="entry name" value="Cass2"/>
</dbReference>
<dbReference type="InterPro" id="IPR011256">
    <property type="entry name" value="Reg_factor_effector_dom_sf"/>
</dbReference>
<proteinExistence type="predicted"/>
<dbReference type="Proteomes" id="UP000245375">
    <property type="component" value="Unassembled WGS sequence"/>
</dbReference>
<dbReference type="OrthoDB" id="8560232at2"/>
<evidence type="ECO:0000313" key="3">
    <source>
        <dbReference type="Proteomes" id="UP000245375"/>
    </source>
</evidence>